<dbReference type="PANTHER" id="PTHR31366">
    <property type="entry name" value="UPF0739 PROTEIN C1ORF74"/>
    <property type="match status" value="1"/>
</dbReference>
<sequence length="317" mass="34455">MAWAVAHALAVVATYLTTNERQLCASTCKLWSGILKMEWRGRAHHWNMAATAANVIDVVNQCGQCRSKKRIWSYKQAQTLGNDLYFVASGIRLSCLVDCMNLTAAAATTLLAVLTKAFPAFAHVVTLLIDDNVFYVHRLHFIQAKLVDIAYNASNLELVNIAKPHANSVPTICLDASPSTVHFLRSLVSSLAMIPPPSALDLTTITPSLPPTAVAGLVLNYPVVYTFSSQPPPPTDNALAMQPLVVFELVISDVNTGHTHSLVKYSLPQLLVTHPNHVAVMRANLLVACRRHILHHEATSSTMSVHVTTITLSSVAL</sequence>
<dbReference type="PANTHER" id="PTHR31366:SF2">
    <property type="entry name" value="UPF0739 PROTEIN C1ORF74"/>
    <property type="match status" value="1"/>
</dbReference>
<evidence type="ECO:0000256" key="1">
    <source>
        <dbReference type="SAM" id="SignalP"/>
    </source>
</evidence>
<dbReference type="GeneID" id="20806191"/>
<protein>
    <submittedName>
        <fullName evidence="2">Uncharacterized protein</fullName>
    </submittedName>
</protein>
<dbReference type="VEuPathDB" id="FungiDB:H257_04195"/>
<reference evidence="2" key="1">
    <citation type="submission" date="2013-12" db="EMBL/GenBank/DDBJ databases">
        <title>The Genome Sequence of Aphanomyces astaci APO3.</title>
        <authorList>
            <consortium name="The Broad Institute Genomics Platform"/>
            <person name="Russ C."/>
            <person name="Tyler B."/>
            <person name="van West P."/>
            <person name="Dieguez-Uribeondo J."/>
            <person name="Young S.K."/>
            <person name="Zeng Q."/>
            <person name="Gargeya S."/>
            <person name="Fitzgerald M."/>
            <person name="Abouelleil A."/>
            <person name="Alvarado L."/>
            <person name="Chapman S.B."/>
            <person name="Gainer-Dewar J."/>
            <person name="Goldberg J."/>
            <person name="Griggs A."/>
            <person name="Gujja S."/>
            <person name="Hansen M."/>
            <person name="Howarth C."/>
            <person name="Imamovic A."/>
            <person name="Ireland A."/>
            <person name="Larimer J."/>
            <person name="McCowan C."/>
            <person name="Murphy C."/>
            <person name="Pearson M."/>
            <person name="Poon T.W."/>
            <person name="Priest M."/>
            <person name="Roberts A."/>
            <person name="Saif S."/>
            <person name="Shea T."/>
            <person name="Sykes S."/>
            <person name="Wortman J."/>
            <person name="Nusbaum C."/>
            <person name="Birren B."/>
        </authorList>
    </citation>
    <scope>NUCLEOTIDE SEQUENCE [LARGE SCALE GENOMIC DNA]</scope>
    <source>
        <strain evidence="2">APO3</strain>
    </source>
</reference>
<dbReference type="RefSeq" id="XP_009826904.1">
    <property type="nucleotide sequence ID" value="XM_009828602.1"/>
</dbReference>
<organism evidence="2">
    <name type="scientific">Aphanomyces astaci</name>
    <name type="common">Crayfish plague agent</name>
    <dbReference type="NCBI Taxonomy" id="112090"/>
    <lineage>
        <taxon>Eukaryota</taxon>
        <taxon>Sar</taxon>
        <taxon>Stramenopiles</taxon>
        <taxon>Oomycota</taxon>
        <taxon>Saprolegniomycetes</taxon>
        <taxon>Saprolegniales</taxon>
        <taxon>Verrucalvaceae</taxon>
        <taxon>Aphanomyces</taxon>
    </lineage>
</organism>
<feature type="signal peptide" evidence="1">
    <location>
        <begin position="1"/>
        <end position="18"/>
    </location>
</feature>
<dbReference type="OrthoDB" id="63594at2759"/>
<proteinExistence type="predicted"/>
<gene>
    <name evidence="2" type="ORF">H257_04195</name>
</gene>
<dbReference type="InterPro" id="IPR027850">
    <property type="entry name" value="DUF4504"/>
</dbReference>
<evidence type="ECO:0000313" key="2">
    <source>
        <dbReference type="EMBL" id="ETV83474.1"/>
    </source>
</evidence>
<accession>W4GWS3</accession>
<feature type="chain" id="PRO_5004842824" evidence="1">
    <location>
        <begin position="19"/>
        <end position="317"/>
    </location>
</feature>
<name>W4GWS3_APHAT</name>
<keyword evidence="1" id="KW-0732">Signal</keyword>
<dbReference type="EMBL" id="KI913120">
    <property type="protein sequence ID" value="ETV83474.1"/>
    <property type="molecule type" value="Genomic_DNA"/>
</dbReference>
<dbReference type="AlphaFoldDB" id="W4GWS3"/>
<dbReference type="Pfam" id="PF14953">
    <property type="entry name" value="DUF4504"/>
    <property type="match status" value="1"/>
</dbReference>